<dbReference type="AlphaFoldDB" id="A0AA38SKE0"/>
<dbReference type="EMBL" id="JARYMX010000006">
    <property type="protein sequence ID" value="KAJ9543504.1"/>
    <property type="molecule type" value="Genomic_DNA"/>
</dbReference>
<protein>
    <submittedName>
        <fullName evidence="2">Uncharacterized protein</fullName>
    </submittedName>
</protein>
<evidence type="ECO:0000313" key="2">
    <source>
        <dbReference type="EMBL" id="KAJ9543504.1"/>
    </source>
</evidence>
<evidence type="ECO:0000313" key="3">
    <source>
        <dbReference type="Proteomes" id="UP001172457"/>
    </source>
</evidence>
<keyword evidence="3" id="KW-1185">Reference proteome</keyword>
<proteinExistence type="predicted"/>
<accession>A0AA38SKE0</accession>
<dbReference type="Proteomes" id="UP001172457">
    <property type="component" value="Chromosome 6"/>
</dbReference>
<reference evidence="2" key="1">
    <citation type="submission" date="2023-03" db="EMBL/GenBank/DDBJ databases">
        <title>Chromosome-scale reference genome and RAD-based genetic map of yellow starthistle (Centaurea solstitialis) reveal putative structural variation and QTLs associated with invader traits.</title>
        <authorList>
            <person name="Reatini B."/>
            <person name="Cang F.A."/>
            <person name="Jiang Q."/>
            <person name="Mckibben M.T.W."/>
            <person name="Barker M.S."/>
            <person name="Rieseberg L.H."/>
            <person name="Dlugosch K.M."/>
        </authorList>
    </citation>
    <scope>NUCLEOTIDE SEQUENCE</scope>
    <source>
        <strain evidence="2">CAN-66</strain>
        <tissue evidence="2">Leaf</tissue>
    </source>
</reference>
<evidence type="ECO:0000256" key="1">
    <source>
        <dbReference type="SAM" id="MobiDB-lite"/>
    </source>
</evidence>
<comment type="caution">
    <text evidence="2">The sequence shown here is derived from an EMBL/GenBank/DDBJ whole genome shotgun (WGS) entry which is preliminary data.</text>
</comment>
<feature type="region of interest" description="Disordered" evidence="1">
    <location>
        <begin position="90"/>
        <end position="114"/>
    </location>
</feature>
<name>A0AA38SKE0_9ASTR</name>
<sequence length="271" mass="30338">MLYMICPGIITFMVESKSSSKMYVSETAIVTLVPRIPTVHSKSASFGNDASFVQVPTSILVHLVFYCLRCDLLICRNLPMSETLNRCDDRMPVQSSVNPKPPQSTPPPPPPHHHFQRSVAGCLLHLHLTEICFQKPPQSTPLPPPSHCHKSPHHTSTSSTEICFLYGFFKTGSLKIGSTTLEQRNLIEPHTAPQHATANIKHTHRLFELIIEHVHDRIFRRGVLYHCLRVQLRFKVVGWGADGVIVGEAKSQEEGLKELAEFTKSLKAALL</sequence>
<gene>
    <name evidence="2" type="ORF">OSB04_023211</name>
</gene>
<feature type="compositionally biased region" description="Pro residues" evidence="1">
    <location>
        <begin position="99"/>
        <end position="110"/>
    </location>
</feature>
<organism evidence="2 3">
    <name type="scientific">Centaurea solstitialis</name>
    <name type="common">yellow star-thistle</name>
    <dbReference type="NCBI Taxonomy" id="347529"/>
    <lineage>
        <taxon>Eukaryota</taxon>
        <taxon>Viridiplantae</taxon>
        <taxon>Streptophyta</taxon>
        <taxon>Embryophyta</taxon>
        <taxon>Tracheophyta</taxon>
        <taxon>Spermatophyta</taxon>
        <taxon>Magnoliopsida</taxon>
        <taxon>eudicotyledons</taxon>
        <taxon>Gunneridae</taxon>
        <taxon>Pentapetalae</taxon>
        <taxon>asterids</taxon>
        <taxon>campanulids</taxon>
        <taxon>Asterales</taxon>
        <taxon>Asteraceae</taxon>
        <taxon>Carduoideae</taxon>
        <taxon>Cardueae</taxon>
        <taxon>Centaureinae</taxon>
        <taxon>Centaurea</taxon>
    </lineage>
</organism>